<dbReference type="Proteomes" id="UP000250321">
    <property type="component" value="Unassembled WGS sequence"/>
</dbReference>
<dbReference type="AlphaFoldDB" id="A0A314XTL2"/>
<dbReference type="Pfam" id="PF17855">
    <property type="entry name" value="MCM_lid"/>
    <property type="match status" value="1"/>
</dbReference>
<keyword evidence="1" id="KW-0539">Nucleus</keyword>
<keyword evidence="1" id="KW-0347">Helicase</keyword>
<evidence type="ECO:0000259" key="2">
    <source>
        <dbReference type="Pfam" id="PF01266"/>
    </source>
</evidence>
<protein>
    <recommendedName>
        <fullName evidence="1">DNA replication licensing factor MCM5</fullName>
        <ecNumber evidence="1">3.6.4.12</ecNumber>
    </recommendedName>
</protein>
<dbReference type="EC" id="3.6.4.12" evidence="1"/>
<comment type="similarity">
    <text evidence="1">Belongs to the MCM family.</text>
</comment>
<dbReference type="GO" id="GO:0003688">
    <property type="term" value="F:DNA replication origin binding"/>
    <property type="evidence" value="ECO:0007669"/>
    <property type="project" value="UniProtKB-UniRule"/>
</dbReference>
<gene>
    <name evidence="5" type="ORF">Pyn_10091</name>
</gene>
<comment type="subcellular location">
    <subcellularLocation>
        <location evidence="1">Nucleus</location>
    </subcellularLocation>
</comment>
<feature type="domain" description="FAD dependent oxidoreductase" evidence="2">
    <location>
        <begin position="264"/>
        <end position="598"/>
    </location>
</feature>
<dbReference type="GO" id="GO:0042555">
    <property type="term" value="C:MCM complex"/>
    <property type="evidence" value="ECO:0007669"/>
    <property type="project" value="UniProtKB-UniRule"/>
</dbReference>
<comment type="function">
    <text evidence="1">Acts as component of the MCM2-7 complex (MCM complex) which is the replicative helicase essential for 'once per cell cycle' DNA replication initiation and elongation in eukaryotic cells. The active ATPase sites in the MCM2-7 ring are formed through the interaction surfaces of two neighboring subunits such that a critical structure of a conserved arginine finger motif is provided in trans relative to the ATP-binding site of the Walker A box of the adjacent subunit. The six ATPase active sites, however, are likely to contribute differentially to the complex helicase activity.</text>
</comment>
<dbReference type="GO" id="GO:0003678">
    <property type="term" value="F:DNA helicase activity"/>
    <property type="evidence" value="ECO:0007669"/>
    <property type="project" value="UniProtKB-EC"/>
</dbReference>
<feature type="domain" description="MCM AAA-lid" evidence="3">
    <location>
        <begin position="35"/>
        <end position="124"/>
    </location>
</feature>
<name>A0A314XTL2_PRUYE</name>
<keyword evidence="1" id="KW-0547">Nucleotide-binding</keyword>
<dbReference type="Pfam" id="PF01266">
    <property type="entry name" value="DAO"/>
    <property type="match status" value="1"/>
</dbReference>
<dbReference type="GO" id="GO:0005634">
    <property type="term" value="C:nucleus"/>
    <property type="evidence" value="ECO:0007669"/>
    <property type="project" value="UniProtKB-SubCell"/>
</dbReference>
<comment type="subunit">
    <text evidence="1">Component of the MCM2-7 complex.</text>
</comment>
<evidence type="ECO:0000259" key="4">
    <source>
        <dbReference type="Pfam" id="PF21933"/>
    </source>
</evidence>
<dbReference type="GO" id="GO:0016787">
    <property type="term" value="F:hydrolase activity"/>
    <property type="evidence" value="ECO:0007669"/>
    <property type="project" value="UniProtKB-KW"/>
</dbReference>
<dbReference type="PRINTS" id="PR01661">
    <property type="entry name" value="MCMPROTEIN5"/>
</dbReference>
<dbReference type="InterPro" id="IPR036188">
    <property type="entry name" value="FAD/NAD-bd_sf"/>
</dbReference>
<dbReference type="InterPro" id="IPR008048">
    <property type="entry name" value="MCM5"/>
</dbReference>
<reference evidence="5 6" key="1">
    <citation type="submission" date="2018-02" db="EMBL/GenBank/DDBJ databases">
        <title>Draft genome of wild Prunus yedoensis var. nudiflora.</title>
        <authorList>
            <person name="Baek S."/>
            <person name="Kim J.-H."/>
            <person name="Choi K."/>
            <person name="Kim G.-B."/>
            <person name="Cho A."/>
            <person name="Jang H."/>
            <person name="Shin C.-H."/>
            <person name="Yu H.-J."/>
            <person name="Mun J.-H."/>
        </authorList>
    </citation>
    <scope>NUCLEOTIDE SEQUENCE [LARGE SCALE GENOMIC DNA]</scope>
    <source>
        <strain evidence="6">cv. Jeju island</strain>
        <tissue evidence="5">Leaf</tissue>
    </source>
</reference>
<sequence length="630" mass="69196">MYSQDKIIASHIIKVHASAGAALGDNRVVSKEENWLKRYIQYCRTECHPRLSEPASKKLQDNYVKIRQDMRQQANETGEAAAIPITVRQLEAIVRLSEALAKMKLCHVATEDNVKEAIRLFTVSTMDAAKSGINQQVNLTAEMANEIKQAETQIRRRVGIGNHISERKLIDELTRMGMNESIVRRALIIMHQRDEVEYKRERRLFYRKPSIRGIGGGRMGHGVHSTRGTTLPFSCYSCSVGSSASVSLTQRQRPPSLGPSCVRYAVLGAGFAGLSVAWHLLKQSPKDSRIRIDIYDEVGIGGGASGVSGGLLHPYSPKAKLLWRAADCWNESLNLLSVAEAAAAASAAQNPNEDDPLPIVRRRGILRPALRMKNLMLLKDNAQNCLASCRIETIDNDAAQNLLPSICVPFNTSFYMPEAVNIHPQRYLQALFLACQNLVKELYSDGFGVKELHLHKSSVHKLLDLEGSIVCLGAKADLLPELCGRLPLRTCRGVVAHLQLPDHLREEYPTLGPSILSDAWLAVQGPRNLYMGSTWEWKSRNSSSNVCADEATEALNELLPKACAIFPALKDWSFAGARAGLRAMPPLTPHGSLPLLGCVNDIVGKTEPPTTGYLEGLVQGDCCTMVGLGS</sequence>
<dbReference type="OrthoDB" id="547145at2759"/>
<evidence type="ECO:0000256" key="1">
    <source>
        <dbReference type="RuleBase" id="RU368063"/>
    </source>
</evidence>
<feature type="domain" description="MCM5 C-terminal" evidence="4">
    <location>
        <begin position="149"/>
        <end position="207"/>
    </location>
</feature>
<comment type="catalytic activity">
    <reaction evidence="1">
        <text>ATP + H2O = ADP + phosphate + H(+)</text>
        <dbReference type="Rhea" id="RHEA:13065"/>
        <dbReference type="ChEBI" id="CHEBI:15377"/>
        <dbReference type="ChEBI" id="CHEBI:15378"/>
        <dbReference type="ChEBI" id="CHEBI:30616"/>
        <dbReference type="ChEBI" id="CHEBI:43474"/>
        <dbReference type="ChEBI" id="CHEBI:456216"/>
        <dbReference type="EC" id="3.6.4.12"/>
    </reaction>
</comment>
<dbReference type="Pfam" id="PF21933">
    <property type="entry name" value="MCM5_C"/>
    <property type="match status" value="1"/>
</dbReference>
<dbReference type="Gene3D" id="3.40.50.300">
    <property type="entry name" value="P-loop containing nucleotide triphosphate hydrolases"/>
    <property type="match status" value="1"/>
</dbReference>
<organism evidence="5 6">
    <name type="scientific">Prunus yedoensis var. nudiflora</name>
    <dbReference type="NCBI Taxonomy" id="2094558"/>
    <lineage>
        <taxon>Eukaryota</taxon>
        <taxon>Viridiplantae</taxon>
        <taxon>Streptophyta</taxon>
        <taxon>Embryophyta</taxon>
        <taxon>Tracheophyta</taxon>
        <taxon>Spermatophyta</taxon>
        <taxon>Magnoliopsida</taxon>
        <taxon>eudicotyledons</taxon>
        <taxon>Gunneridae</taxon>
        <taxon>Pentapetalae</taxon>
        <taxon>rosids</taxon>
        <taxon>fabids</taxon>
        <taxon>Rosales</taxon>
        <taxon>Rosaceae</taxon>
        <taxon>Amygdaloideae</taxon>
        <taxon>Amygdaleae</taxon>
        <taxon>Prunus</taxon>
    </lineage>
</organism>
<dbReference type="GO" id="GO:0005737">
    <property type="term" value="C:cytoplasm"/>
    <property type="evidence" value="ECO:0007669"/>
    <property type="project" value="TreeGrafter"/>
</dbReference>
<keyword evidence="1" id="KW-0235">DNA replication</keyword>
<dbReference type="SUPFAM" id="SSF51905">
    <property type="entry name" value="FAD/NAD(P)-binding domain"/>
    <property type="match status" value="1"/>
</dbReference>
<keyword evidence="1" id="KW-0067">ATP-binding</keyword>
<keyword evidence="1" id="KW-0238">DNA-binding</keyword>
<dbReference type="PANTHER" id="PTHR13847:SF261">
    <property type="entry name" value="FAD-DEPENDENT OXIDOREDUCTASE FAMILY PROTEIN"/>
    <property type="match status" value="1"/>
</dbReference>
<keyword evidence="1" id="KW-0131">Cell cycle</keyword>
<dbReference type="Gene3D" id="3.30.9.10">
    <property type="entry name" value="D-Amino Acid Oxidase, subunit A, domain 2"/>
    <property type="match status" value="1"/>
</dbReference>
<dbReference type="PANTHER" id="PTHR13847">
    <property type="entry name" value="SARCOSINE DEHYDROGENASE-RELATED"/>
    <property type="match status" value="1"/>
</dbReference>
<accession>A0A314XTL2</accession>
<dbReference type="Gene3D" id="3.50.50.60">
    <property type="entry name" value="FAD/NAD(P)-binding domain"/>
    <property type="match status" value="1"/>
</dbReference>
<evidence type="ECO:0000259" key="3">
    <source>
        <dbReference type="Pfam" id="PF17855"/>
    </source>
</evidence>
<evidence type="ECO:0000313" key="5">
    <source>
        <dbReference type="EMBL" id="PQP97422.1"/>
    </source>
</evidence>
<keyword evidence="6" id="KW-1185">Reference proteome</keyword>
<dbReference type="STRING" id="2094558.A0A314XTL2"/>
<evidence type="ECO:0000313" key="6">
    <source>
        <dbReference type="Proteomes" id="UP000250321"/>
    </source>
</evidence>
<dbReference type="InterPro" id="IPR006076">
    <property type="entry name" value="FAD-dep_OxRdtase"/>
</dbReference>
<keyword evidence="1" id="KW-0378">Hydrolase</keyword>
<proteinExistence type="inferred from homology"/>
<dbReference type="InterPro" id="IPR027417">
    <property type="entry name" value="P-loop_NTPase"/>
</dbReference>
<dbReference type="GO" id="GO:0005524">
    <property type="term" value="F:ATP binding"/>
    <property type="evidence" value="ECO:0007669"/>
    <property type="project" value="UniProtKB-UniRule"/>
</dbReference>
<dbReference type="InterPro" id="IPR041562">
    <property type="entry name" value="MCM_lid"/>
</dbReference>
<dbReference type="InterPro" id="IPR054125">
    <property type="entry name" value="MCM5_C"/>
</dbReference>
<dbReference type="EMBL" id="PJQY01001977">
    <property type="protein sequence ID" value="PQP97422.1"/>
    <property type="molecule type" value="Genomic_DNA"/>
</dbReference>
<dbReference type="GO" id="GO:0006270">
    <property type="term" value="P:DNA replication initiation"/>
    <property type="evidence" value="ECO:0007669"/>
    <property type="project" value="UniProtKB-UniRule"/>
</dbReference>
<comment type="caution">
    <text evidence="5">The sequence shown here is derived from an EMBL/GenBank/DDBJ whole genome shotgun (WGS) entry which is preliminary data.</text>
</comment>